<evidence type="ECO:0000313" key="3">
    <source>
        <dbReference type="Proteomes" id="UP000278981"/>
    </source>
</evidence>
<accession>A0A3N9XK14</accession>
<feature type="region of interest" description="Disordered" evidence="1">
    <location>
        <begin position="1"/>
        <end position="72"/>
    </location>
</feature>
<feature type="compositionally biased region" description="Low complexity" evidence="1">
    <location>
        <begin position="26"/>
        <end position="36"/>
    </location>
</feature>
<reference evidence="2 3" key="1">
    <citation type="submission" date="2018-04" db="EMBL/GenBank/DDBJ databases">
        <title>Micromonosporas from Atacama Desert.</title>
        <authorList>
            <person name="Carro L."/>
            <person name="Klenk H.-P."/>
            <person name="Goodfellow M."/>
        </authorList>
    </citation>
    <scope>NUCLEOTIDE SEQUENCE [LARGE SCALE GENOMIC DNA]</scope>
    <source>
        <strain evidence="2 3">LB19</strain>
    </source>
</reference>
<sequence>MATGWPTTPGSPSTAAADRRRRPARRGAGWSGAHPPHLARPARHRADRPAGRRGGPRRDRHRRARPAAGGRG</sequence>
<protein>
    <submittedName>
        <fullName evidence="2">Uncharacterized protein</fullName>
    </submittedName>
</protein>
<name>A0A3N9XK14_9ACTN</name>
<organism evidence="2 3">
    <name type="scientific">Micromonospora ureilytica</name>
    <dbReference type="NCBI Taxonomy" id="709868"/>
    <lineage>
        <taxon>Bacteria</taxon>
        <taxon>Bacillati</taxon>
        <taxon>Actinomycetota</taxon>
        <taxon>Actinomycetes</taxon>
        <taxon>Micromonosporales</taxon>
        <taxon>Micromonosporaceae</taxon>
        <taxon>Micromonospora</taxon>
    </lineage>
</organism>
<proteinExistence type="predicted"/>
<comment type="caution">
    <text evidence="2">The sequence shown here is derived from an EMBL/GenBank/DDBJ whole genome shotgun (WGS) entry which is preliminary data.</text>
</comment>
<gene>
    <name evidence="2" type="ORF">DDE19_26170</name>
</gene>
<feature type="compositionally biased region" description="Low complexity" evidence="1">
    <location>
        <begin position="1"/>
        <end position="16"/>
    </location>
</feature>
<dbReference type="EMBL" id="QDGB01000327">
    <property type="protein sequence ID" value="RQX13320.1"/>
    <property type="molecule type" value="Genomic_DNA"/>
</dbReference>
<dbReference type="Proteomes" id="UP000278981">
    <property type="component" value="Unassembled WGS sequence"/>
</dbReference>
<evidence type="ECO:0000256" key="1">
    <source>
        <dbReference type="SAM" id="MobiDB-lite"/>
    </source>
</evidence>
<feature type="non-terminal residue" evidence="2">
    <location>
        <position position="72"/>
    </location>
</feature>
<evidence type="ECO:0000313" key="2">
    <source>
        <dbReference type="EMBL" id="RQX13320.1"/>
    </source>
</evidence>
<feature type="compositionally biased region" description="Basic residues" evidence="1">
    <location>
        <begin position="54"/>
        <end position="65"/>
    </location>
</feature>
<dbReference type="AlphaFoldDB" id="A0A3N9XK14"/>